<comment type="similarity">
    <text evidence="2 7">Belongs to the CDS family.</text>
</comment>
<organism evidence="9 10">
    <name type="scientific">Roseibium porphyridii</name>
    <dbReference type="NCBI Taxonomy" id="2866279"/>
    <lineage>
        <taxon>Bacteria</taxon>
        <taxon>Pseudomonadati</taxon>
        <taxon>Pseudomonadota</taxon>
        <taxon>Alphaproteobacteria</taxon>
        <taxon>Hyphomicrobiales</taxon>
        <taxon>Stappiaceae</taxon>
        <taxon>Roseibium</taxon>
    </lineage>
</organism>
<feature type="transmembrane region" description="Helical" evidence="8">
    <location>
        <begin position="218"/>
        <end position="237"/>
    </location>
</feature>
<protein>
    <recommendedName>
        <fullName evidence="7">Phosphatidate cytidylyltransferase</fullName>
        <ecNumber evidence="7">2.7.7.41</ecNumber>
    </recommendedName>
</protein>
<keyword evidence="7 9" id="KW-0548">Nucleotidyltransferase</keyword>
<gene>
    <name evidence="9" type="ORF">K1718_11185</name>
</gene>
<name>A0ABY8FH42_9HYPH</name>
<keyword evidence="10" id="KW-1185">Reference proteome</keyword>
<dbReference type="RefSeq" id="WP_265684448.1">
    <property type="nucleotide sequence ID" value="NZ_CP120863.1"/>
</dbReference>
<sequence length="308" mass="34334">MTLDTIHWVIIGIWGILGLASVIVFAVAKRSNKDMSELVQRTQSWWVMVAIFTLAFLVSKTISIIVFALISFLALKEYFSMIPTRRTDRRVLFWAYLSIPVQYFWVYDSYYGMFAVFIPVYMFLFLPFASLLSQQTDGFLKSVGTLNWGLMLCVFSISHAAFLLILPPTPENMSGGAGLLLFLIFLTQFNDVAQYTWGKLFGRHKIIPGVSPNKTWEGFLGGVATTFVLALVTAPLVTPFGMLHAAAAGLLIPVAGFVGDVTVSALKRDLGVKDTGSLIPGHGGILDRIDSLTFTAPLFFHFTRYFYY</sequence>
<dbReference type="PANTHER" id="PTHR43535">
    <property type="entry name" value="PHOSPHATIDATE CYTIDYLYLTRANSFERASE"/>
    <property type="match status" value="1"/>
</dbReference>
<comment type="pathway">
    <text evidence="7">Phospholipid metabolism; CDP-diacylglycerol biosynthesis; CDP-diacylglycerol from sn-glycerol 3-phosphate: step 3/3.</text>
</comment>
<evidence type="ECO:0000256" key="4">
    <source>
        <dbReference type="ARBA" id="ARBA00022692"/>
    </source>
</evidence>
<dbReference type="Proteomes" id="UP001209803">
    <property type="component" value="Chromosome"/>
</dbReference>
<evidence type="ECO:0000313" key="9">
    <source>
        <dbReference type="EMBL" id="WFE91893.1"/>
    </source>
</evidence>
<keyword evidence="3 7" id="KW-0808">Transferase</keyword>
<evidence type="ECO:0000256" key="8">
    <source>
        <dbReference type="SAM" id="Phobius"/>
    </source>
</evidence>
<feature type="transmembrane region" description="Helical" evidence="8">
    <location>
        <begin position="145"/>
        <end position="165"/>
    </location>
</feature>
<evidence type="ECO:0000256" key="2">
    <source>
        <dbReference type="ARBA" id="ARBA00010185"/>
    </source>
</evidence>
<accession>A0ABY8FH42</accession>
<dbReference type="PANTHER" id="PTHR43535:SF1">
    <property type="entry name" value="PHOSPHATIDATE CYTIDYLYLTRANSFERASE"/>
    <property type="match status" value="1"/>
</dbReference>
<evidence type="ECO:0000256" key="1">
    <source>
        <dbReference type="ARBA" id="ARBA00004141"/>
    </source>
</evidence>
<dbReference type="EMBL" id="CP120863">
    <property type="protein sequence ID" value="WFE91893.1"/>
    <property type="molecule type" value="Genomic_DNA"/>
</dbReference>
<dbReference type="EC" id="2.7.7.41" evidence="7"/>
<comment type="catalytic activity">
    <reaction evidence="7">
        <text>a 1,2-diacyl-sn-glycero-3-phosphate + CTP + H(+) = a CDP-1,2-diacyl-sn-glycerol + diphosphate</text>
        <dbReference type="Rhea" id="RHEA:16229"/>
        <dbReference type="ChEBI" id="CHEBI:15378"/>
        <dbReference type="ChEBI" id="CHEBI:33019"/>
        <dbReference type="ChEBI" id="CHEBI:37563"/>
        <dbReference type="ChEBI" id="CHEBI:58332"/>
        <dbReference type="ChEBI" id="CHEBI:58608"/>
        <dbReference type="EC" id="2.7.7.41"/>
    </reaction>
</comment>
<keyword evidence="5 8" id="KW-1133">Transmembrane helix</keyword>
<evidence type="ECO:0000256" key="5">
    <source>
        <dbReference type="ARBA" id="ARBA00022989"/>
    </source>
</evidence>
<feature type="transmembrane region" description="Helical" evidence="8">
    <location>
        <begin position="113"/>
        <end position="133"/>
    </location>
</feature>
<keyword evidence="6 8" id="KW-0472">Membrane</keyword>
<proteinExistence type="inferred from homology"/>
<feature type="transmembrane region" description="Helical" evidence="8">
    <location>
        <begin position="6"/>
        <end position="26"/>
    </location>
</feature>
<evidence type="ECO:0000256" key="7">
    <source>
        <dbReference type="RuleBase" id="RU003938"/>
    </source>
</evidence>
<dbReference type="PROSITE" id="PS01315">
    <property type="entry name" value="CDS"/>
    <property type="match status" value="1"/>
</dbReference>
<feature type="transmembrane region" description="Helical" evidence="8">
    <location>
        <begin position="243"/>
        <end position="263"/>
    </location>
</feature>
<dbReference type="GO" id="GO:0016779">
    <property type="term" value="F:nucleotidyltransferase activity"/>
    <property type="evidence" value="ECO:0007669"/>
    <property type="project" value="UniProtKB-KW"/>
</dbReference>
<evidence type="ECO:0000256" key="3">
    <source>
        <dbReference type="ARBA" id="ARBA00022679"/>
    </source>
</evidence>
<feature type="transmembrane region" description="Helical" evidence="8">
    <location>
        <begin position="177"/>
        <end position="197"/>
    </location>
</feature>
<dbReference type="InterPro" id="IPR000374">
    <property type="entry name" value="PC_trans"/>
</dbReference>
<evidence type="ECO:0000313" key="10">
    <source>
        <dbReference type="Proteomes" id="UP001209803"/>
    </source>
</evidence>
<keyword evidence="4 7" id="KW-0812">Transmembrane</keyword>
<dbReference type="Pfam" id="PF01148">
    <property type="entry name" value="CTP_transf_1"/>
    <property type="match status" value="1"/>
</dbReference>
<evidence type="ECO:0000256" key="6">
    <source>
        <dbReference type="ARBA" id="ARBA00023136"/>
    </source>
</evidence>
<reference evidence="9 10" key="1">
    <citation type="submission" date="2023-03" db="EMBL/GenBank/DDBJ databases">
        <title>Roseibium porphyridii sp. nov. and Roseibium rhodosorbium sp. nov. isolated from marine algae, Porphyridium cruentum and Rhodosorus marinus, respectively.</title>
        <authorList>
            <person name="Lee M.W."/>
            <person name="Choi B.J."/>
            <person name="Lee J.K."/>
            <person name="Choi D.G."/>
            <person name="Baek J.H."/>
            <person name="Bayburt H."/>
            <person name="Kim J.M."/>
            <person name="Han D.M."/>
            <person name="Kim K.H."/>
            <person name="Jeon C.O."/>
        </authorList>
    </citation>
    <scope>NUCLEOTIDE SEQUENCE [LARGE SCALE GENOMIC DNA]</scope>
    <source>
        <strain evidence="9 10">KMA01</strain>
    </source>
</reference>
<comment type="subcellular location">
    <subcellularLocation>
        <location evidence="1">Membrane</location>
        <topology evidence="1">Multi-pass membrane protein</topology>
    </subcellularLocation>
</comment>